<sequence>MATITVRQLDDEVVDQLKLRAASNRRSMEAEVREILSEATKPKQEEKNLLQLLDEALHGFEGIDLTEQRSENLRWAEFQ</sequence>
<keyword evidence="3" id="KW-1185">Reference proteome</keyword>
<accession>A0A7K0K0Y5</accession>
<dbReference type="GO" id="GO:0003677">
    <property type="term" value="F:DNA binding"/>
    <property type="evidence" value="ECO:0007669"/>
    <property type="project" value="UniProtKB-KW"/>
</dbReference>
<dbReference type="SUPFAM" id="SSF47598">
    <property type="entry name" value="Ribbon-helix-helix"/>
    <property type="match status" value="1"/>
</dbReference>
<gene>
    <name evidence="2" type="ORF">FYJ63_02330</name>
</gene>
<evidence type="ECO:0000313" key="2">
    <source>
        <dbReference type="EMBL" id="MST49094.1"/>
    </source>
</evidence>
<protein>
    <submittedName>
        <fullName evidence="2">Arc family DNA-binding protein</fullName>
    </submittedName>
</protein>
<dbReference type="AlphaFoldDB" id="A0A7K0K0Y5"/>
<keyword evidence="2" id="KW-0238">DNA-binding</keyword>
<organism evidence="2 3">
    <name type="scientific">Mobiluncus porci</name>
    <dbReference type="NCBI Taxonomy" id="2652278"/>
    <lineage>
        <taxon>Bacteria</taxon>
        <taxon>Bacillati</taxon>
        <taxon>Actinomycetota</taxon>
        <taxon>Actinomycetes</taxon>
        <taxon>Actinomycetales</taxon>
        <taxon>Actinomycetaceae</taxon>
        <taxon>Mobiluncus</taxon>
    </lineage>
</organism>
<evidence type="ECO:0000313" key="3">
    <source>
        <dbReference type="Proteomes" id="UP000442535"/>
    </source>
</evidence>
<dbReference type="Pfam" id="PF22513">
    <property type="entry name" value="FitA-like_RHH"/>
    <property type="match status" value="1"/>
</dbReference>
<dbReference type="InterPro" id="IPR010985">
    <property type="entry name" value="Ribbon_hlx_hlx"/>
</dbReference>
<feature type="domain" description="Antitoxin FitA-like ribbon-helix-helix" evidence="1">
    <location>
        <begin position="2"/>
        <end position="39"/>
    </location>
</feature>
<comment type="caution">
    <text evidence="2">The sequence shown here is derived from an EMBL/GenBank/DDBJ whole genome shotgun (WGS) entry which is preliminary data.</text>
</comment>
<dbReference type="Gene3D" id="1.10.1220.10">
    <property type="entry name" value="Met repressor-like"/>
    <property type="match status" value="1"/>
</dbReference>
<dbReference type="EMBL" id="VUMY01000003">
    <property type="protein sequence ID" value="MST49094.1"/>
    <property type="molecule type" value="Genomic_DNA"/>
</dbReference>
<dbReference type="RefSeq" id="WP_154543423.1">
    <property type="nucleotide sequence ID" value="NZ_JAQYQY010000007.1"/>
</dbReference>
<dbReference type="InterPro" id="IPR013321">
    <property type="entry name" value="Arc_rbn_hlx_hlx"/>
</dbReference>
<dbReference type="Proteomes" id="UP000442535">
    <property type="component" value="Unassembled WGS sequence"/>
</dbReference>
<dbReference type="GO" id="GO:0006355">
    <property type="term" value="P:regulation of DNA-templated transcription"/>
    <property type="evidence" value="ECO:0007669"/>
    <property type="project" value="InterPro"/>
</dbReference>
<name>A0A7K0K0Y5_9ACTO</name>
<reference evidence="2 3" key="1">
    <citation type="submission" date="2019-08" db="EMBL/GenBank/DDBJ databases">
        <title>In-depth cultivation of the pig gut microbiome towards novel bacterial diversity and tailored functional studies.</title>
        <authorList>
            <person name="Wylensek D."/>
            <person name="Hitch T.C.A."/>
            <person name="Clavel T."/>
        </authorList>
    </citation>
    <scope>NUCLEOTIDE SEQUENCE [LARGE SCALE GENOMIC DNA]</scope>
    <source>
        <strain evidence="2 3">RF-GAM-744-WT-7</strain>
    </source>
</reference>
<proteinExistence type="predicted"/>
<dbReference type="InterPro" id="IPR053853">
    <property type="entry name" value="FitA-like_RHH"/>
</dbReference>
<evidence type="ECO:0000259" key="1">
    <source>
        <dbReference type="Pfam" id="PF22513"/>
    </source>
</evidence>